<dbReference type="PhylomeDB" id="B8MPV4"/>
<keyword evidence="1" id="KW-0812">Transmembrane</keyword>
<dbReference type="InParanoid" id="B8MPV4"/>
<dbReference type="HOGENOM" id="CLU_1084005_0_0_1"/>
<keyword evidence="1" id="KW-1133">Transmembrane helix</keyword>
<keyword evidence="1" id="KW-0472">Membrane</keyword>
<feature type="transmembrane region" description="Helical" evidence="1">
    <location>
        <begin position="205"/>
        <end position="223"/>
    </location>
</feature>
<dbReference type="VEuPathDB" id="FungiDB:TSTA_052830"/>
<protein>
    <submittedName>
        <fullName evidence="2">Uncharacterized protein</fullName>
    </submittedName>
</protein>
<organism evidence="2 3">
    <name type="scientific">Talaromyces stipitatus (strain ATCC 10500 / CBS 375.48 / QM 6759 / NRRL 1006)</name>
    <name type="common">Penicillium stipitatum</name>
    <dbReference type="NCBI Taxonomy" id="441959"/>
    <lineage>
        <taxon>Eukaryota</taxon>
        <taxon>Fungi</taxon>
        <taxon>Dikarya</taxon>
        <taxon>Ascomycota</taxon>
        <taxon>Pezizomycotina</taxon>
        <taxon>Eurotiomycetes</taxon>
        <taxon>Eurotiomycetidae</taxon>
        <taxon>Eurotiales</taxon>
        <taxon>Trichocomaceae</taxon>
        <taxon>Talaromyces</taxon>
        <taxon>Talaromyces sect. Talaromyces</taxon>
    </lineage>
</organism>
<dbReference type="Proteomes" id="UP000001745">
    <property type="component" value="Unassembled WGS sequence"/>
</dbReference>
<accession>B8MPV4</accession>
<reference evidence="3" key="1">
    <citation type="journal article" date="2015" name="Genome Announc.">
        <title>Genome sequence of the AIDS-associated pathogen Penicillium marneffei (ATCC18224) and its near taxonomic relative Talaromyces stipitatus (ATCC10500).</title>
        <authorList>
            <person name="Nierman W.C."/>
            <person name="Fedorova-Abrams N.D."/>
            <person name="Andrianopoulos A."/>
        </authorList>
    </citation>
    <scope>NUCLEOTIDE SEQUENCE [LARGE SCALE GENOMIC DNA]</scope>
    <source>
        <strain evidence="3">ATCC 10500 / CBS 375.48 / QM 6759 / NRRL 1006</strain>
    </source>
</reference>
<name>B8MPV4_TALSN</name>
<dbReference type="RefSeq" id="XP_002486873.1">
    <property type="nucleotide sequence ID" value="XM_002486828.1"/>
</dbReference>
<dbReference type="EMBL" id="EQ962659">
    <property type="protein sequence ID" value="EED12762.1"/>
    <property type="molecule type" value="Genomic_DNA"/>
</dbReference>
<evidence type="ECO:0000313" key="3">
    <source>
        <dbReference type="Proteomes" id="UP000001745"/>
    </source>
</evidence>
<sequence>ERADSKRHYLDHFNKRIDQYIADYEGTGDDNDEELPEELLLAADDLILTDDYESRPIHDASSTLFTATFFTTHKDNNTNYGPSITMELANCSTSHWIASLFLKPNLETNSYKTNEVTLKVLTPESSHVYLNEGRYSSESFKGIVINTGAAQLSTAGYGQYLAYKRIVRNIDINTTMAGTATVQFGPGDPYQSIGSIDVPIPISTIWFYILTTTTLFLISLYELDRLKLYFDNTCNLLVNKKMGKTTPVICQFGHPFL</sequence>
<dbReference type="STRING" id="441959.B8MPV4"/>
<feature type="non-terminal residue" evidence="2">
    <location>
        <position position="257"/>
    </location>
</feature>
<evidence type="ECO:0000256" key="1">
    <source>
        <dbReference type="SAM" id="Phobius"/>
    </source>
</evidence>
<dbReference type="GeneID" id="8098232"/>
<gene>
    <name evidence="2" type="ORF">TSTA_052830</name>
</gene>
<proteinExistence type="predicted"/>
<evidence type="ECO:0000313" key="2">
    <source>
        <dbReference type="EMBL" id="EED12762.1"/>
    </source>
</evidence>
<feature type="non-terminal residue" evidence="2">
    <location>
        <position position="1"/>
    </location>
</feature>
<keyword evidence="3" id="KW-1185">Reference proteome</keyword>
<dbReference type="AlphaFoldDB" id="B8MPV4"/>